<proteinExistence type="predicted"/>
<dbReference type="EMBL" id="CACVBM020001629">
    <property type="protein sequence ID" value="CAA7056167.1"/>
    <property type="molecule type" value="Genomic_DNA"/>
</dbReference>
<feature type="region of interest" description="Disordered" evidence="1">
    <location>
        <begin position="28"/>
        <end position="48"/>
    </location>
</feature>
<evidence type="ECO:0000313" key="2">
    <source>
        <dbReference type="EMBL" id="CAA7056167.1"/>
    </source>
</evidence>
<accession>A0A6D2KH28</accession>
<dbReference type="Proteomes" id="UP000467841">
    <property type="component" value="Unassembled WGS sequence"/>
</dbReference>
<feature type="compositionally biased region" description="Polar residues" evidence="1">
    <location>
        <begin position="32"/>
        <end position="41"/>
    </location>
</feature>
<reference evidence="2" key="1">
    <citation type="submission" date="2020-01" db="EMBL/GenBank/DDBJ databases">
        <authorList>
            <person name="Mishra B."/>
        </authorList>
    </citation>
    <scope>NUCLEOTIDE SEQUENCE [LARGE SCALE GENOMIC DNA]</scope>
</reference>
<keyword evidence="3" id="KW-1185">Reference proteome</keyword>
<protein>
    <submittedName>
        <fullName evidence="2">Uncharacterized protein</fullName>
    </submittedName>
</protein>
<name>A0A6D2KH28_9BRAS</name>
<dbReference type="AlphaFoldDB" id="A0A6D2KH28"/>
<dbReference type="OrthoDB" id="1738049at2759"/>
<comment type="caution">
    <text evidence="2">The sequence shown here is derived from an EMBL/GenBank/DDBJ whole genome shotgun (WGS) entry which is preliminary data.</text>
</comment>
<organism evidence="2 3">
    <name type="scientific">Microthlaspi erraticum</name>
    <dbReference type="NCBI Taxonomy" id="1685480"/>
    <lineage>
        <taxon>Eukaryota</taxon>
        <taxon>Viridiplantae</taxon>
        <taxon>Streptophyta</taxon>
        <taxon>Embryophyta</taxon>
        <taxon>Tracheophyta</taxon>
        <taxon>Spermatophyta</taxon>
        <taxon>Magnoliopsida</taxon>
        <taxon>eudicotyledons</taxon>
        <taxon>Gunneridae</taxon>
        <taxon>Pentapetalae</taxon>
        <taxon>rosids</taxon>
        <taxon>malvids</taxon>
        <taxon>Brassicales</taxon>
        <taxon>Brassicaceae</taxon>
        <taxon>Coluteocarpeae</taxon>
        <taxon>Microthlaspi</taxon>
    </lineage>
</organism>
<evidence type="ECO:0000256" key="1">
    <source>
        <dbReference type="SAM" id="MobiDB-lite"/>
    </source>
</evidence>
<gene>
    <name evidence="2" type="ORF">MERR_LOCUS43403</name>
</gene>
<sequence length="127" mass="13187">MASTSQFLLDDQTDEDFFDKLVDDAYSPSEAHASSSAQQLNFDGGSDSDDARAFANLSVVDDSVGDENGALNEADGGNDVSKEAASSSLGKEEPSSIPLGKESDAVDGSGSPGVKEVDWGSFYADHL</sequence>
<feature type="region of interest" description="Disordered" evidence="1">
    <location>
        <begin position="63"/>
        <end position="127"/>
    </location>
</feature>
<evidence type="ECO:0000313" key="3">
    <source>
        <dbReference type="Proteomes" id="UP000467841"/>
    </source>
</evidence>